<feature type="transmembrane region" description="Helical" evidence="1">
    <location>
        <begin position="17"/>
        <end position="36"/>
    </location>
</feature>
<evidence type="ECO:0008006" key="4">
    <source>
        <dbReference type="Google" id="ProtNLM"/>
    </source>
</evidence>
<reference evidence="2 3" key="1">
    <citation type="submission" date="2018-05" db="EMBL/GenBank/DDBJ databases">
        <title>Genomic Encyclopedia of Type Strains, Phase IV (KMG-IV): sequencing the most valuable type-strain genomes for metagenomic binning, comparative biology and taxonomic classification.</title>
        <authorList>
            <person name="Goeker M."/>
        </authorList>
    </citation>
    <scope>NUCLEOTIDE SEQUENCE [LARGE SCALE GENOMIC DNA]</scope>
    <source>
        <strain evidence="2 3">DSM 19579</strain>
    </source>
</reference>
<comment type="caution">
    <text evidence="2">The sequence shown here is derived from an EMBL/GenBank/DDBJ whole genome shotgun (WGS) entry which is preliminary data.</text>
</comment>
<dbReference type="EMBL" id="QGTS01000015">
    <property type="protein sequence ID" value="PWW04712.1"/>
    <property type="molecule type" value="Genomic_DNA"/>
</dbReference>
<evidence type="ECO:0000313" key="3">
    <source>
        <dbReference type="Proteomes" id="UP000246744"/>
    </source>
</evidence>
<dbReference type="Proteomes" id="UP000246744">
    <property type="component" value="Unassembled WGS sequence"/>
</dbReference>
<keyword evidence="3" id="KW-1185">Reference proteome</keyword>
<keyword evidence="1" id="KW-0812">Transmembrane</keyword>
<feature type="transmembrane region" description="Helical" evidence="1">
    <location>
        <begin position="43"/>
        <end position="71"/>
    </location>
</feature>
<dbReference type="PROSITE" id="PS51257">
    <property type="entry name" value="PROKAR_LIPOPROTEIN"/>
    <property type="match status" value="1"/>
</dbReference>
<keyword evidence="1" id="KW-1133">Transmembrane helix</keyword>
<gene>
    <name evidence="2" type="ORF">DES37_115105</name>
</gene>
<evidence type="ECO:0000256" key="1">
    <source>
        <dbReference type="SAM" id="Phobius"/>
    </source>
</evidence>
<name>A0A317PTB6_9ENTR</name>
<evidence type="ECO:0000313" key="2">
    <source>
        <dbReference type="EMBL" id="PWW04712.1"/>
    </source>
</evidence>
<accession>A0A317PTB6</accession>
<proteinExistence type="predicted"/>
<dbReference type="AlphaFoldDB" id="A0A317PTB6"/>
<organism evidence="2 3">
    <name type="scientific">Mangrovibacter plantisponsor</name>
    <dbReference type="NCBI Taxonomy" id="451513"/>
    <lineage>
        <taxon>Bacteria</taxon>
        <taxon>Pseudomonadati</taxon>
        <taxon>Pseudomonadota</taxon>
        <taxon>Gammaproteobacteria</taxon>
        <taxon>Enterobacterales</taxon>
        <taxon>Enterobacteriaceae</taxon>
        <taxon>Mangrovibacter</taxon>
    </lineage>
</organism>
<sequence length="126" mass="14191">MAVKINMENPKTGEHLHGFYGFSWTTFFFGCIPALFRKDFKTFIGVFIILLILALVTMGIGSTVAMIVWAFMYNKYYTTNLIKRGFQFAGTHTENELASSKLGLTLNPDNCKTFTQNAPTSQIISK</sequence>
<dbReference type="RefSeq" id="WP_036104508.1">
    <property type="nucleotide sequence ID" value="NZ_QGTS01000015.1"/>
</dbReference>
<dbReference type="OrthoDB" id="5233at2"/>
<keyword evidence="1" id="KW-0472">Membrane</keyword>
<protein>
    <recommendedName>
        <fullName evidence="4">DUF2628 domain-containing protein</fullName>
    </recommendedName>
</protein>